<keyword evidence="2" id="KW-1185">Reference proteome</keyword>
<proteinExistence type="predicted"/>
<sequence>MDTASCICSKLRPSVGSKFIRPAGSLVPRDIRNQKHRQRGTYGSMFSREEAEIYREDRIFTHSRQECLSLFDWVLSYGGFNSRSSHRPSFDSDTPDTVYQARVSKYHYSSTAVANDTYLGQIRTNGVVAHTISEPYQPPSAPTNLSVRGNQNFLGADPGIRPSFRLGSLAEQPFVRMRITQWTAFSDHDESGWISMTAVPPLSVYLLWVRNGPSVDALAPGVGGTDVEIGLTPPLLQNCQS</sequence>
<accession>A0A9P7VGK4</accession>
<gene>
    <name evidence="1" type="ORF">BT62DRAFT_1080740</name>
</gene>
<evidence type="ECO:0000313" key="2">
    <source>
        <dbReference type="Proteomes" id="UP000812287"/>
    </source>
</evidence>
<dbReference type="AlphaFoldDB" id="A0A9P7VGK4"/>
<reference evidence="1" key="1">
    <citation type="submission" date="2020-11" db="EMBL/GenBank/DDBJ databases">
        <title>Adaptations for nitrogen fixation in a non-lichenized fungal sporocarp promotes dispersal by wood-feeding termites.</title>
        <authorList>
            <consortium name="DOE Joint Genome Institute"/>
            <person name="Koch R.A."/>
            <person name="Yoon G."/>
            <person name="Arayal U."/>
            <person name="Lail K."/>
            <person name="Amirebrahimi M."/>
            <person name="Labutti K."/>
            <person name="Lipzen A."/>
            <person name="Riley R."/>
            <person name="Barry K."/>
            <person name="Henrissat B."/>
            <person name="Grigoriev I.V."/>
            <person name="Herr J.R."/>
            <person name="Aime M.C."/>
        </authorList>
    </citation>
    <scope>NUCLEOTIDE SEQUENCE</scope>
    <source>
        <strain evidence="1">MCA 3950</strain>
    </source>
</reference>
<protein>
    <submittedName>
        <fullName evidence="1">Uncharacterized protein</fullName>
    </submittedName>
</protein>
<evidence type="ECO:0000313" key="1">
    <source>
        <dbReference type="EMBL" id="KAG7440611.1"/>
    </source>
</evidence>
<dbReference type="GeneID" id="66101898"/>
<organism evidence="1 2">
    <name type="scientific">Guyanagaster necrorhizus</name>
    <dbReference type="NCBI Taxonomy" id="856835"/>
    <lineage>
        <taxon>Eukaryota</taxon>
        <taxon>Fungi</taxon>
        <taxon>Dikarya</taxon>
        <taxon>Basidiomycota</taxon>
        <taxon>Agaricomycotina</taxon>
        <taxon>Agaricomycetes</taxon>
        <taxon>Agaricomycetidae</taxon>
        <taxon>Agaricales</taxon>
        <taxon>Marasmiineae</taxon>
        <taxon>Physalacriaceae</taxon>
        <taxon>Guyanagaster</taxon>
    </lineage>
</organism>
<dbReference type="Proteomes" id="UP000812287">
    <property type="component" value="Unassembled WGS sequence"/>
</dbReference>
<dbReference type="EMBL" id="MU250569">
    <property type="protein sequence ID" value="KAG7440611.1"/>
    <property type="molecule type" value="Genomic_DNA"/>
</dbReference>
<name>A0A9P7VGK4_9AGAR</name>
<comment type="caution">
    <text evidence="1">The sequence shown here is derived from an EMBL/GenBank/DDBJ whole genome shotgun (WGS) entry which is preliminary data.</text>
</comment>
<dbReference type="RefSeq" id="XP_043034111.1">
    <property type="nucleotide sequence ID" value="XM_043179604.1"/>
</dbReference>